<keyword evidence="6 12" id="KW-0547">Nucleotide-binding</keyword>
<comment type="caution">
    <text evidence="15">The sequence shown here is derived from an EMBL/GenBank/DDBJ whole genome shotgun (WGS) entry which is preliminary data.</text>
</comment>
<evidence type="ECO:0000313" key="15">
    <source>
        <dbReference type="EMBL" id="KPW81571.1"/>
    </source>
</evidence>
<keyword evidence="5 12" id="KW-0235">DNA replication</keyword>
<dbReference type="Pfam" id="PF02463">
    <property type="entry name" value="SMC_N"/>
    <property type="match status" value="1"/>
</dbReference>
<proteinExistence type="inferred from homology"/>
<evidence type="ECO:0000256" key="6">
    <source>
        <dbReference type="ARBA" id="ARBA00022741"/>
    </source>
</evidence>
<reference evidence="15 17" key="1">
    <citation type="submission" date="2015-09" db="EMBL/GenBank/DDBJ databases">
        <title>Genome announcement of multiple Pseudomonas syringae strains.</title>
        <authorList>
            <person name="Thakur S."/>
            <person name="Wang P.W."/>
            <person name="Gong Y."/>
            <person name="Weir B.S."/>
            <person name="Guttman D.S."/>
        </authorList>
    </citation>
    <scope>NUCLEOTIDE SEQUENCE [LARGE SCALE GENOMIC DNA]</scope>
    <source>
        <strain evidence="15 17">ICMP2823</strain>
    </source>
</reference>
<dbReference type="HAMAP" id="MF_00365">
    <property type="entry name" value="RecF"/>
    <property type="match status" value="1"/>
</dbReference>
<name>A0A0P9MEF2_PSECA</name>
<dbReference type="GO" id="GO:0006260">
    <property type="term" value="P:DNA replication"/>
    <property type="evidence" value="ECO:0007669"/>
    <property type="project" value="UniProtKB-UniRule"/>
</dbReference>
<dbReference type="PANTHER" id="PTHR32182:SF0">
    <property type="entry name" value="DNA REPLICATION AND REPAIR PROTEIN RECF"/>
    <property type="match status" value="1"/>
</dbReference>
<evidence type="ECO:0000313" key="17">
    <source>
        <dbReference type="Proteomes" id="UP000050564"/>
    </source>
</evidence>
<dbReference type="GO" id="GO:0000731">
    <property type="term" value="P:DNA synthesis involved in DNA repair"/>
    <property type="evidence" value="ECO:0007669"/>
    <property type="project" value="TreeGrafter"/>
</dbReference>
<evidence type="ECO:0000256" key="1">
    <source>
        <dbReference type="ARBA" id="ARBA00004496"/>
    </source>
</evidence>
<keyword evidence="8 12" id="KW-0067">ATP-binding</keyword>
<sequence>MILPMSSCRCACNFMLSATYMSLSRVSVTGVRNLHPVTLSPSPRINILYGANGSGKTSVLEAIHLLGIARSFRGSRLLPVIQYEQPACTVFGQVDLAKGGHSNLGVSRDRQGEFQIRIDGQNARSAAQLAEILPMQLINPDSFRLLEGAPKIRRQFLDWGVFHVEPRFMATWQRLQKALKQRNSWLRHGTLDAASQAAWDRELCLASDEIDEFRRAYIKALKPVFEQTLSELVELEGLTLSYYRGWDKEKELSTVLASSLNRDQQMGHTQAGPQRADLRLRLGAHNAADILSRGQQKLVVCALRIAQGHLVSQVRRGQCIYLVDDLPSELDEHHRQALCRLLEELRCQVFITCVDQEFLREGWQTDTPVALFHVEHGRITQTHDHRE</sequence>
<evidence type="ECO:0000256" key="11">
    <source>
        <dbReference type="ARBA" id="ARBA00023236"/>
    </source>
</evidence>
<evidence type="ECO:0000256" key="5">
    <source>
        <dbReference type="ARBA" id="ARBA00022705"/>
    </source>
</evidence>
<evidence type="ECO:0000256" key="13">
    <source>
        <dbReference type="RuleBase" id="RU000578"/>
    </source>
</evidence>
<gene>
    <name evidence="12" type="primary">recF</name>
    <name evidence="15" type="ORF">ALO81_01000</name>
    <name evidence="16" type="ORF">ALQ64_01954</name>
</gene>
<keyword evidence="10 12" id="KW-0234">DNA repair</keyword>
<dbReference type="GO" id="GO:0009432">
    <property type="term" value="P:SOS response"/>
    <property type="evidence" value="ECO:0007669"/>
    <property type="project" value="UniProtKB-UniRule"/>
</dbReference>
<keyword evidence="11 12" id="KW-0742">SOS response</keyword>
<organism evidence="15 17">
    <name type="scientific">Pseudomonas cannabina</name>
    <dbReference type="NCBI Taxonomy" id="86840"/>
    <lineage>
        <taxon>Bacteria</taxon>
        <taxon>Pseudomonadati</taxon>
        <taxon>Pseudomonadota</taxon>
        <taxon>Gammaproteobacteria</taxon>
        <taxon>Pseudomonadales</taxon>
        <taxon>Pseudomonadaceae</taxon>
        <taxon>Pseudomonas</taxon>
    </lineage>
</organism>
<dbReference type="Gene3D" id="1.20.1050.90">
    <property type="entry name" value="RecF/RecN/SMC, N-terminal domain"/>
    <property type="match status" value="1"/>
</dbReference>
<dbReference type="InterPro" id="IPR018078">
    <property type="entry name" value="DNA-binding_RecF_CS"/>
</dbReference>
<comment type="subcellular location">
    <subcellularLocation>
        <location evidence="1 12 13">Cytoplasm</location>
    </subcellularLocation>
</comment>
<dbReference type="InterPro" id="IPR027417">
    <property type="entry name" value="P-loop_NTPase"/>
</dbReference>
<dbReference type="PROSITE" id="PS00617">
    <property type="entry name" value="RECF_1"/>
    <property type="match status" value="1"/>
</dbReference>
<evidence type="ECO:0000256" key="4">
    <source>
        <dbReference type="ARBA" id="ARBA00022490"/>
    </source>
</evidence>
<dbReference type="GO" id="GO:0006302">
    <property type="term" value="P:double-strand break repair"/>
    <property type="evidence" value="ECO:0007669"/>
    <property type="project" value="TreeGrafter"/>
</dbReference>
<dbReference type="InterPro" id="IPR003395">
    <property type="entry name" value="RecF/RecN/SMC_N"/>
</dbReference>
<keyword evidence="9 12" id="KW-0238">DNA-binding</keyword>
<dbReference type="InterPro" id="IPR001238">
    <property type="entry name" value="DNA-binding_RecF"/>
</dbReference>
<comment type="similarity">
    <text evidence="2 12 13">Belongs to the RecF family.</text>
</comment>
<protein>
    <recommendedName>
        <fullName evidence="3 12">DNA replication and repair protein RecF</fullName>
    </recommendedName>
</protein>
<dbReference type="Proteomes" id="UP000050564">
    <property type="component" value="Unassembled WGS sequence"/>
</dbReference>
<dbReference type="GO" id="GO:0003697">
    <property type="term" value="F:single-stranded DNA binding"/>
    <property type="evidence" value="ECO:0007669"/>
    <property type="project" value="UniProtKB-UniRule"/>
</dbReference>
<keyword evidence="4 12" id="KW-0963">Cytoplasm</keyword>
<dbReference type="PROSITE" id="PS00618">
    <property type="entry name" value="RECF_2"/>
    <property type="match status" value="1"/>
</dbReference>
<dbReference type="FunFam" id="1.20.1050.90:FF:000003">
    <property type="entry name" value="DNA replication and repair protein RecF"/>
    <property type="match status" value="1"/>
</dbReference>
<dbReference type="EMBL" id="LJPX01000020">
    <property type="protein sequence ID" value="KPW81571.1"/>
    <property type="molecule type" value="Genomic_DNA"/>
</dbReference>
<evidence type="ECO:0000256" key="10">
    <source>
        <dbReference type="ARBA" id="ARBA00023204"/>
    </source>
</evidence>
<evidence type="ECO:0000256" key="7">
    <source>
        <dbReference type="ARBA" id="ARBA00022763"/>
    </source>
</evidence>
<dbReference type="PATRIC" id="fig|86840.3.peg.1414"/>
<evidence type="ECO:0000256" key="3">
    <source>
        <dbReference type="ARBA" id="ARBA00020170"/>
    </source>
</evidence>
<evidence type="ECO:0000313" key="16">
    <source>
        <dbReference type="EMBL" id="RMN42434.1"/>
    </source>
</evidence>
<dbReference type="Proteomes" id="UP000281372">
    <property type="component" value="Unassembled WGS sequence"/>
</dbReference>
<dbReference type="Gene3D" id="3.40.50.300">
    <property type="entry name" value="P-loop containing nucleotide triphosphate hydrolases"/>
    <property type="match status" value="1"/>
</dbReference>
<evidence type="ECO:0000256" key="8">
    <source>
        <dbReference type="ARBA" id="ARBA00022840"/>
    </source>
</evidence>
<dbReference type="GO" id="GO:0005737">
    <property type="term" value="C:cytoplasm"/>
    <property type="evidence" value="ECO:0007669"/>
    <property type="project" value="UniProtKB-SubCell"/>
</dbReference>
<dbReference type="EMBL" id="RBOW01000033">
    <property type="protein sequence ID" value="RMN42434.1"/>
    <property type="molecule type" value="Genomic_DNA"/>
</dbReference>
<comment type="function">
    <text evidence="12 13">The RecF protein is involved in DNA metabolism; it is required for DNA replication and normal SOS inducibility. RecF binds preferentially to single-stranded, linear DNA. It also seems to bind ATP.</text>
</comment>
<dbReference type="PANTHER" id="PTHR32182">
    <property type="entry name" value="DNA REPLICATION AND REPAIR PROTEIN RECF"/>
    <property type="match status" value="1"/>
</dbReference>
<evidence type="ECO:0000313" key="18">
    <source>
        <dbReference type="Proteomes" id="UP000281372"/>
    </source>
</evidence>
<evidence type="ECO:0000256" key="12">
    <source>
        <dbReference type="HAMAP-Rule" id="MF_00365"/>
    </source>
</evidence>
<dbReference type="AlphaFoldDB" id="A0A0P9MEF2"/>
<dbReference type="InterPro" id="IPR042174">
    <property type="entry name" value="RecF_2"/>
</dbReference>
<evidence type="ECO:0000256" key="2">
    <source>
        <dbReference type="ARBA" id="ARBA00008016"/>
    </source>
</evidence>
<feature type="domain" description="RecF/RecN/SMC N-terminal" evidence="14">
    <location>
        <begin position="23"/>
        <end position="378"/>
    </location>
</feature>
<dbReference type="NCBIfam" id="TIGR00611">
    <property type="entry name" value="recf"/>
    <property type="match status" value="1"/>
</dbReference>
<feature type="binding site" evidence="12">
    <location>
        <begin position="50"/>
        <end position="57"/>
    </location>
    <ligand>
        <name>ATP</name>
        <dbReference type="ChEBI" id="CHEBI:30616"/>
    </ligand>
</feature>
<accession>A0A0P9MEF2</accession>
<keyword evidence="7 12" id="KW-0227">DNA damage</keyword>
<reference evidence="16 18" key="2">
    <citation type="submission" date="2018-08" db="EMBL/GenBank/DDBJ databases">
        <title>Recombination of ecologically and evolutionarily significant loci maintains genetic cohesion in the Pseudomonas syringae species complex.</title>
        <authorList>
            <person name="Dillon M."/>
            <person name="Thakur S."/>
            <person name="Almeida R.N.D."/>
            <person name="Weir B.S."/>
            <person name="Guttman D.S."/>
        </authorList>
    </citation>
    <scope>NUCLEOTIDE SEQUENCE [LARGE SCALE GENOMIC DNA]</scope>
    <source>
        <strain evidence="16 18">ICMP 2821</strain>
    </source>
</reference>
<evidence type="ECO:0000259" key="14">
    <source>
        <dbReference type="Pfam" id="PF02463"/>
    </source>
</evidence>
<evidence type="ECO:0000256" key="9">
    <source>
        <dbReference type="ARBA" id="ARBA00023125"/>
    </source>
</evidence>
<dbReference type="SUPFAM" id="SSF52540">
    <property type="entry name" value="P-loop containing nucleoside triphosphate hydrolases"/>
    <property type="match status" value="1"/>
</dbReference>
<dbReference type="GO" id="GO:0005524">
    <property type="term" value="F:ATP binding"/>
    <property type="evidence" value="ECO:0007669"/>
    <property type="project" value="UniProtKB-UniRule"/>
</dbReference>